<dbReference type="InterPro" id="IPR011335">
    <property type="entry name" value="Restrct_endonuc-II-like"/>
</dbReference>
<dbReference type="InterPro" id="IPR011604">
    <property type="entry name" value="PDDEXK-like_dom_sf"/>
</dbReference>
<dbReference type="CDD" id="cd22343">
    <property type="entry name" value="PDDEXK_lambda_exonuclease-like"/>
    <property type="match status" value="1"/>
</dbReference>
<evidence type="ECO:0000313" key="3">
    <source>
        <dbReference type="Proteomes" id="UP000002358"/>
    </source>
</evidence>
<dbReference type="Gene3D" id="3.90.320.10">
    <property type="match status" value="1"/>
</dbReference>
<dbReference type="OrthoDB" id="7264889at2759"/>
<dbReference type="InParanoid" id="A0A7M7R388"/>
<dbReference type="InterPro" id="IPR051703">
    <property type="entry name" value="NF-kappa-B_Signaling_Reg"/>
</dbReference>
<dbReference type="EnsemblMetazoa" id="XM_032601909">
    <property type="protein sequence ID" value="XP_032457800"/>
    <property type="gene ID" value="LOC116738668"/>
</dbReference>
<dbReference type="PANTHER" id="PTHR46609">
    <property type="entry name" value="EXONUCLEASE, PHAGE-TYPE/RECB, C-TERMINAL DOMAIN-CONTAINING PROTEIN"/>
    <property type="match status" value="1"/>
</dbReference>
<evidence type="ECO:0000313" key="2">
    <source>
        <dbReference type="EnsemblMetazoa" id="XP_032457800"/>
    </source>
</evidence>
<dbReference type="RefSeq" id="XP_032457800.1">
    <property type="nucleotide sequence ID" value="XM_032601909.1"/>
</dbReference>
<dbReference type="GO" id="GO:0006281">
    <property type="term" value="P:DNA repair"/>
    <property type="evidence" value="ECO:0007669"/>
    <property type="project" value="UniProtKB-ARBA"/>
</dbReference>
<dbReference type="Pfam" id="PF09588">
    <property type="entry name" value="YqaJ"/>
    <property type="match status" value="1"/>
</dbReference>
<dbReference type="KEGG" id="nvi:116738668"/>
<dbReference type="GeneID" id="116738668"/>
<name>A0A7M7R388_NASVI</name>
<keyword evidence="3" id="KW-1185">Reference proteome</keyword>
<sequence length="253" mass="29142">MKKVALVSVSTLKDCCYEKLISFYKEDILVSCIELESNNAEWRKIRQHRVTGSRVYKLYTYSSNKKPDWKNKSLSYFNPKSFKSKYTNHGIKYEQEAIKEYEKYTGTTVTRCGAVISRSNAWMSYTPDGVIVTNGKPSLLLEVKCPYAGKSKGITEVLSSLKYIKITGESVVFTERHEYYAQIQMGMAILNISSTAFMIYASSDSSFIIFDVPYNENYIFNILANVKRSYCDKMIHYICSEEIENVQKENNIV</sequence>
<organism evidence="2 3">
    <name type="scientific">Nasonia vitripennis</name>
    <name type="common">Parasitic wasp</name>
    <dbReference type="NCBI Taxonomy" id="7425"/>
    <lineage>
        <taxon>Eukaryota</taxon>
        <taxon>Metazoa</taxon>
        <taxon>Ecdysozoa</taxon>
        <taxon>Arthropoda</taxon>
        <taxon>Hexapoda</taxon>
        <taxon>Insecta</taxon>
        <taxon>Pterygota</taxon>
        <taxon>Neoptera</taxon>
        <taxon>Endopterygota</taxon>
        <taxon>Hymenoptera</taxon>
        <taxon>Apocrita</taxon>
        <taxon>Proctotrupomorpha</taxon>
        <taxon>Chalcidoidea</taxon>
        <taxon>Pteromalidae</taxon>
        <taxon>Pteromalinae</taxon>
        <taxon>Nasonia</taxon>
    </lineage>
</organism>
<proteinExistence type="predicted"/>
<dbReference type="Proteomes" id="UP000002358">
    <property type="component" value="Unassembled WGS sequence"/>
</dbReference>
<evidence type="ECO:0000259" key="1">
    <source>
        <dbReference type="Pfam" id="PF09588"/>
    </source>
</evidence>
<dbReference type="PANTHER" id="PTHR46609:SF8">
    <property type="entry name" value="YQAJ VIRAL RECOMBINASE DOMAIN-CONTAINING PROTEIN"/>
    <property type="match status" value="1"/>
</dbReference>
<dbReference type="AlphaFoldDB" id="A0A7M7R388"/>
<feature type="domain" description="YqaJ viral recombinase" evidence="1">
    <location>
        <begin position="41"/>
        <end position="189"/>
    </location>
</feature>
<accession>A0A7M7R388</accession>
<dbReference type="SUPFAM" id="SSF52980">
    <property type="entry name" value="Restriction endonuclease-like"/>
    <property type="match status" value="1"/>
</dbReference>
<reference evidence="2" key="1">
    <citation type="submission" date="2021-01" db="UniProtKB">
        <authorList>
            <consortium name="EnsemblMetazoa"/>
        </authorList>
    </citation>
    <scope>IDENTIFICATION</scope>
</reference>
<protein>
    <recommendedName>
        <fullName evidence="1">YqaJ viral recombinase domain-containing protein</fullName>
    </recommendedName>
</protein>
<dbReference type="InterPro" id="IPR019080">
    <property type="entry name" value="YqaJ_viral_recombinase"/>
</dbReference>